<keyword evidence="2" id="KW-1185">Reference proteome</keyword>
<protein>
    <submittedName>
        <fullName evidence="1">Uncharacterized protein</fullName>
    </submittedName>
</protein>
<name>A0ABP8WMH0_9MICO</name>
<comment type="caution">
    <text evidence="1">The sequence shown here is derived from an EMBL/GenBank/DDBJ whole genome shotgun (WGS) entry which is preliminary data.</text>
</comment>
<evidence type="ECO:0000313" key="2">
    <source>
        <dbReference type="Proteomes" id="UP001500843"/>
    </source>
</evidence>
<dbReference type="Proteomes" id="UP001500843">
    <property type="component" value="Unassembled WGS sequence"/>
</dbReference>
<dbReference type="RefSeq" id="WP_253877810.1">
    <property type="nucleotide sequence ID" value="NZ_BAABHM010000005.1"/>
</dbReference>
<accession>A0ABP8WMH0</accession>
<dbReference type="EMBL" id="BAABHM010000005">
    <property type="protein sequence ID" value="GAA4692004.1"/>
    <property type="molecule type" value="Genomic_DNA"/>
</dbReference>
<organism evidence="1 2">
    <name type="scientific">Promicromonospora umidemergens</name>
    <dbReference type="NCBI Taxonomy" id="629679"/>
    <lineage>
        <taxon>Bacteria</taxon>
        <taxon>Bacillati</taxon>
        <taxon>Actinomycetota</taxon>
        <taxon>Actinomycetes</taxon>
        <taxon>Micrococcales</taxon>
        <taxon>Promicromonosporaceae</taxon>
        <taxon>Promicromonospora</taxon>
    </lineage>
</organism>
<proteinExistence type="predicted"/>
<reference evidence="2" key="1">
    <citation type="journal article" date="2019" name="Int. J. Syst. Evol. Microbiol.">
        <title>The Global Catalogue of Microorganisms (GCM) 10K type strain sequencing project: providing services to taxonomists for standard genome sequencing and annotation.</title>
        <authorList>
            <consortium name="The Broad Institute Genomics Platform"/>
            <consortium name="The Broad Institute Genome Sequencing Center for Infectious Disease"/>
            <person name="Wu L."/>
            <person name="Ma J."/>
        </authorList>
    </citation>
    <scope>NUCLEOTIDE SEQUENCE [LARGE SCALE GENOMIC DNA]</scope>
    <source>
        <strain evidence="2">JCM 17975</strain>
    </source>
</reference>
<gene>
    <name evidence="1" type="ORF">GCM10023198_08670</name>
</gene>
<evidence type="ECO:0000313" key="1">
    <source>
        <dbReference type="EMBL" id="GAA4692004.1"/>
    </source>
</evidence>
<sequence length="99" mass="10687">MATIAGRLADSAAGAADLLAEVGDARIKWVEVFRDHLVVHPARLSEGADIAAQLGITVATDYPATQPGFTVWTGCWNNMDMFVYSELRGTARPVRAWPT</sequence>